<dbReference type="InterPro" id="IPR003877">
    <property type="entry name" value="SPRY_dom"/>
</dbReference>
<evidence type="ECO:0000313" key="3">
    <source>
        <dbReference type="EMBL" id="CCC92393.1"/>
    </source>
</evidence>
<dbReference type="Pfam" id="PF00622">
    <property type="entry name" value="SPRY"/>
    <property type="match status" value="1"/>
</dbReference>
<dbReference type="AlphaFoldDB" id="G0USN0"/>
<dbReference type="Gene3D" id="2.60.120.920">
    <property type="match status" value="1"/>
</dbReference>
<proteinExistence type="predicted"/>
<dbReference type="InterPro" id="IPR043136">
    <property type="entry name" value="B30.2/SPRY_sf"/>
</dbReference>
<dbReference type="EMBL" id="HE575321">
    <property type="protein sequence ID" value="CCC92393.1"/>
    <property type="molecule type" value="Genomic_DNA"/>
</dbReference>
<evidence type="ECO:0000259" key="2">
    <source>
        <dbReference type="SMART" id="SM00449"/>
    </source>
</evidence>
<accession>G0USN0</accession>
<dbReference type="VEuPathDB" id="TriTrypDB:TcIL3000_8_6200"/>
<dbReference type="SMART" id="SM00449">
    <property type="entry name" value="SPRY"/>
    <property type="match status" value="1"/>
</dbReference>
<dbReference type="InterPro" id="IPR044736">
    <property type="entry name" value="Gid1/RanBPM/SPLA_SPRY"/>
</dbReference>
<organism evidence="3">
    <name type="scientific">Trypanosoma congolense (strain IL3000)</name>
    <dbReference type="NCBI Taxonomy" id="1068625"/>
    <lineage>
        <taxon>Eukaryota</taxon>
        <taxon>Discoba</taxon>
        <taxon>Euglenozoa</taxon>
        <taxon>Kinetoplastea</taxon>
        <taxon>Metakinetoplastina</taxon>
        <taxon>Trypanosomatida</taxon>
        <taxon>Trypanosomatidae</taxon>
        <taxon>Trypanosoma</taxon>
        <taxon>Nannomonas</taxon>
    </lineage>
</organism>
<gene>
    <name evidence="3" type="ORF">TCIL3000_8_6200</name>
</gene>
<feature type="compositionally biased region" description="Basic and acidic residues" evidence="1">
    <location>
        <begin position="148"/>
        <end position="162"/>
    </location>
</feature>
<dbReference type="SUPFAM" id="SSF49899">
    <property type="entry name" value="Concanavalin A-like lectins/glucanases"/>
    <property type="match status" value="1"/>
</dbReference>
<sequence length="885" mass="97241">MFYSGWNFPMPQYLKAGDAQLESRYVVHRTPGSGVSLVHLLQPSGQQGEVNNRLHLKSDTPIHPNSGVFYFEAEVRTMATGDEGGSTELGLVIGICRESLHPFSLPGEEPNSVGLFTSKHMVYADGRGEGDVVRLPPGGRARSSAAHGEIDDAHCASSEHRESRRSKGMRVGDNVGCIVNLLCGTVSFTFNGELLNYSITLSSRTGKVGYYAAIGFLCQGSAVSLRVTFPPSCRQPYIPRAPGAGVDEECGAAHPVDITLHDEASQVGCFAFDIDRYCEGIVKGVVHDCKSKAKENPSSQSALVRCRCHDPSILSAIRKHLAARGMTRALSAFIKEQDELTCVRPDCGGRPSNEAKSGPKFADPTDTMQLRGPQKNCGSPPCRGGGMRTEDVIRAVTYSDHIRQLRKCIDLGEVSAVTERILKCGVLHPEMIDKVKSFVEGVDTLPHDFWGLVFFAQRRDILFLLRAAHVVESTFDIMKWELQQLLRRLQPADGSKIAVGEAAGSVPTATAVGKEVKVKVMTVAELMEFAYNCLLEPFQNVETADRRHRQLSCGDMRTGDAVAFGSFESGCAEGKKSFEELAAHLFVSGQGSLWSSPEAPVTLLVRQSMPKIPPPKKRRRQQLVQTLTTLVSHQKVVCKWAEQHHKAGVSCEWVRDWLSLVEDIRHRCRTRCLTRLLHAIEDFNGALDYRLALWQRNHERRMSEVSAGGSLEQRGASVVLQRHEEVSSNTEKVLEEVTVKESLFPSLRSVWRHVHAAAALEPLLNVVTKTFCDKFNSTVAGTRVAVEPVSTTNSPPTFDSGPKRVMLHSPEPSVSETDKENDEEEDVSNKVSPHGSSGRPRAAPTGSDSKEGGIGTDVPKKGYCYVDDLRISFLYMKSVYKNVFA</sequence>
<feature type="domain" description="SPRY" evidence="2">
    <location>
        <begin position="66"/>
        <end position="233"/>
    </location>
</feature>
<feature type="region of interest" description="Disordered" evidence="1">
    <location>
        <begin position="128"/>
        <end position="166"/>
    </location>
</feature>
<name>G0USN0_TRYCI</name>
<reference evidence="3" key="1">
    <citation type="journal article" date="2012" name="Proc. Natl. Acad. Sci. U.S.A.">
        <title>Antigenic diversity is generated by distinct evolutionary mechanisms in African trypanosome species.</title>
        <authorList>
            <person name="Jackson A.P."/>
            <person name="Berry A."/>
            <person name="Aslett M."/>
            <person name="Allison H.C."/>
            <person name="Burton P."/>
            <person name="Vavrova-Anderson J."/>
            <person name="Brown R."/>
            <person name="Browne H."/>
            <person name="Corton N."/>
            <person name="Hauser H."/>
            <person name="Gamble J."/>
            <person name="Gilderthorp R."/>
            <person name="Marcello L."/>
            <person name="McQuillan J."/>
            <person name="Otto T.D."/>
            <person name="Quail M.A."/>
            <person name="Sanders M.J."/>
            <person name="van Tonder A."/>
            <person name="Ginger M.L."/>
            <person name="Field M.C."/>
            <person name="Barry J.D."/>
            <person name="Hertz-Fowler C."/>
            <person name="Berriman M."/>
        </authorList>
    </citation>
    <scope>NUCLEOTIDE SEQUENCE</scope>
    <source>
        <strain evidence="3">IL3000</strain>
    </source>
</reference>
<dbReference type="CDD" id="cd12885">
    <property type="entry name" value="SPRY_RanBP_like"/>
    <property type="match status" value="1"/>
</dbReference>
<evidence type="ECO:0000256" key="1">
    <source>
        <dbReference type="SAM" id="MobiDB-lite"/>
    </source>
</evidence>
<feature type="region of interest" description="Disordered" evidence="1">
    <location>
        <begin position="351"/>
        <end position="383"/>
    </location>
</feature>
<protein>
    <submittedName>
        <fullName evidence="3">Uncharacterized protein TCIL3000_8_6200</fullName>
    </submittedName>
</protein>
<dbReference type="InterPro" id="IPR013320">
    <property type="entry name" value="ConA-like_dom_sf"/>
</dbReference>
<feature type="region of interest" description="Disordered" evidence="1">
    <location>
        <begin position="788"/>
        <end position="854"/>
    </location>
</feature>